<dbReference type="EMBL" id="JACVVK020000006">
    <property type="protein sequence ID" value="KAK7506527.1"/>
    <property type="molecule type" value="Genomic_DNA"/>
</dbReference>
<dbReference type="AlphaFoldDB" id="A0ABD0M4S5"/>
<dbReference type="Proteomes" id="UP001519460">
    <property type="component" value="Unassembled WGS sequence"/>
</dbReference>
<gene>
    <name evidence="1" type="ORF">BaRGS_00002002</name>
</gene>
<keyword evidence="2" id="KW-1185">Reference proteome</keyword>
<evidence type="ECO:0000313" key="2">
    <source>
        <dbReference type="Proteomes" id="UP001519460"/>
    </source>
</evidence>
<evidence type="ECO:0000313" key="1">
    <source>
        <dbReference type="EMBL" id="KAK7506527.1"/>
    </source>
</evidence>
<accession>A0ABD0M4S5</accession>
<proteinExistence type="predicted"/>
<reference evidence="1 2" key="1">
    <citation type="journal article" date="2023" name="Sci. Data">
        <title>Genome assembly of the Korean intertidal mud-creeper Batillaria attramentaria.</title>
        <authorList>
            <person name="Patra A.K."/>
            <person name="Ho P.T."/>
            <person name="Jun S."/>
            <person name="Lee S.J."/>
            <person name="Kim Y."/>
            <person name="Won Y.J."/>
        </authorList>
    </citation>
    <scope>NUCLEOTIDE SEQUENCE [LARGE SCALE GENOMIC DNA]</scope>
    <source>
        <strain evidence="1">Wonlab-2016</strain>
    </source>
</reference>
<comment type="caution">
    <text evidence="1">The sequence shown here is derived from an EMBL/GenBank/DDBJ whole genome shotgun (WGS) entry which is preliminary data.</text>
</comment>
<name>A0ABD0M4S5_9CAEN</name>
<protein>
    <submittedName>
        <fullName evidence="1">Uncharacterized protein</fullName>
    </submittedName>
</protein>
<sequence>MVLQAHSSWQSIGQQQFYLEIKIEVLWIVHQQQIIGQPHHRTQLNPRQSSRNAKQTTCSVVYGKGCLLCSCWTRRTEKTPSGQRSDGRSTTDLATVSLTELAWLRPRLSTDPIGIDAGRCAAPLSLGGWATKSDSFLPWSILGRRPDTATFLASTVSSRSVYLV</sequence>
<organism evidence="1 2">
    <name type="scientific">Batillaria attramentaria</name>
    <dbReference type="NCBI Taxonomy" id="370345"/>
    <lineage>
        <taxon>Eukaryota</taxon>
        <taxon>Metazoa</taxon>
        <taxon>Spiralia</taxon>
        <taxon>Lophotrochozoa</taxon>
        <taxon>Mollusca</taxon>
        <taxon>Gastropoda</taxon>
        <taxon>Caenogastropoda</taxon>
        <taxon>Sorbeoconcha</taxon>
        <taxon>Cerithioidea</taxon>
        <taxon>Batillariidae</taxon>
        <taxon>Batillaria</taxon>
    </lineage>
</organism>